<dbReference type="RefSeq" id="WP_096178736.1">
    <property type="nucleotide sequence ID" value="NZ_NRGQ01000018.1"/>
</dbReference>
<organism evidence="2 3">
    <name type="scientific">Brevibacterium aurantiacum</name>
    <dbReference type="NCBI Taxonomy" id="273384"/>
    <lineage>
        <taxon>Bacteria</taxon>
        <taxon>Bacillati</taxon>
        <taxon>Actinomycetota</taxon>
        <taxon>Actinomycetes</taxon>
        <taxon>Micrococcales</taxon>
        <taxon>Brevibacteriaceae</taxon>
        <taxon>Brevibacterium</taxon>
    </lineage>
</organism>
<protein>
    <submittedName>
        <fullName evidence="2">ISL3 family transposase</fullName>
    </submittedName>
</protein>
<feature type="domain" description="Transposase IS204/IS1001/IS1096/IS1165 DDE" evidence="1">
    <location>
        <begin position="162"/>
        <end position="410"/>
    </location>
</feature>
<dbReference type="NCBIfam" id="NF033550">
    <property type="entry name" value="transpos_ISL3"/>
    <property type="match status" value="1"/>
</dbReference>
<dbReference type="InterPro" id="IPR047951">
    <property type="entry name" value="Transpos_ISL3"/>
</dbReference>
<dbReference type="AlphaFoldDB" id="A0A2A3YTH6"/>
<dbReference type="Pfam" id="PF01610">
    <property type="entry name" value="DDE_Tnp_ISL3"/>
    <property type="match status" value="1"/>
</dbReference>
<dbReference type="PANTHER" id="PTHR33498:SF1">
    <property type="entry name" value="TRANSPOSASE FOR INSERTION SEQUENCE ELEMENT IS1557"/>
    <property type="match status" value="1"/>
</dbReference>
<comment type="caution">
    <text evidence="2">The sequence shown here is derived from an EMBL/GenBank/DDBJ whole genome shotgun (WGS) entry which is preliminary data.</text>
</comment>
<dbReference type="InterPro" id="IPR002560">
    <property type="entry name" value="Transposase_DDE"/>
</dbReference>
<dbReference type="PANTHER" id="PTHR33498">
    <property type="entry name" value="TRANSPOSASE FOR INSERTION SEQUENCE ELEMENT IS1557"/>
    <property type="match status" value="1"/>
</dbReference>
<gene>
    <name evidence="2" type="ORF">CIK65_12725</name>
</gene>
<dbReference type="EMBL" id="NRGQ01000018">
    <property type="protein sequence ID" value="PCC42583.1"/>
    <property type="molecule type" value="Genomic_DNA"/>
</dbReference>
<evidence type="ECO:0000313" key="2">
    <source>
        <dbReference type="EMBL" id="PCC42583.1"/>
    </source>
</evidence>
<proteinExistence type="predicted"/>
<evidence type="ECO:0000313" key="3">
    <source>
        <dbReference type="Proteomes" id="UP000218620"/>
    </source>
</evidence>
<evidence type="ECO:0000259" key="1">
    <source>
        <dbReference type="Pfam" id="PF01610"/>
    </source>
</evidence>
<dbReference type="Proteomes" id="UP000218620">
    <property type="component" value="Unassembled WGS sequence"/>
</dbReference>
<name>A0A2A3YTH6_BREAU</name>
<reference evidence="2 3" key="1">
    <citation type="journal article" date="2017" name="Elife">
        <title>Extensive horizontal gene transfer in cheese-associated bacteria.</title>
        <authorList>
            <person name="Bonham K.S."/>
            <person name="Wolfe B.E."/>
            <person name="Dutton R.J."/>
        </authorList>
    </citation>
    <scope>NUCLEOTIDE SEQUENCE [LARGE SCALE GENOMIC DNA]</scope>
    <source>
        <strain evidence="2 3">962_8</strain>
    </source>
</reference>
<accession>A0A2A3YTH6</accession>
<sequence>MHNFTPPCLDSTLSLNDLGLTAIGQHHTKRHLTVLCLLADEHAECPGCAQRGRVRSTRIRRLVHPPIGLTAVTLAIRIRTFQCPNCRQRWSQSPAKACVGRSKLSRTARRWALKSVVIDKMSIHVIAQNLATSWNTVCTAVLDLGRTLLLADATRLDGVSTIGVDEHCWSHRGIDRWVTVIVDLSNRPARLLDVVPGRSAEVFSQWLNNQPDEFRAGIDHVAMDAFAGYKKAATEVVPDAVTVMDPFHVVALVGTKLDETRRRLQTELHGRRGRSGDDLYGIRKTIRTRVGLLSEKQKHRLNTVFVADSHAALVVCWQFYQDTIKAYAAAPKKGKTIMAGLIDKLADTIPDELKELRSLRTTFQRRRADILAYFDHPGTSNGPTEAINGRLEHLRGIALGFRNRSNYLIRSLLHAGGMGRLLQPYL</sequence>